<evidence type="ECO:0000256" key="3">
    <source>
        <dbReference type="SAM" id="SignalP"/>
    </source>
</evidence>
<sequence>MILSFLTTIIPAAVAALPGLSRPASVLIDSQENCRFRVGSKAYDLCPLFGPAPAEEWPFLVKGGQAEYRFHFGSDDGDHSGSSRDLGSPCPPGTWICLLRDESHKDIAISGDSSIITVYPEDPDESLILQLIDDRGGAVLRLVCDPRIKVGQPTFTGVEGNLHSFAWRTRLGCESEALASQSIHTLESESDSETPPDSADDESELLEGDRQRKSRISTAVVFAVVSIIILSLSIISYRHPDRLNSLLAERIKPLLQRLSLTNIHLPHISIPHPLKPAGEGRLVRWAHEDLELDEDIMVNGSDAYDEADDTGDESIPLRPSPRKGGGRGVKNYGSAISPFW</sequence>
<dbReference type="Gene3D" id="2.70.130.10">
    <property type="entry name" value="Mannose-6-phosphate receptor binding domain"/>
    <property type="match status" value="1"/>
</dbReference>
<protein>
    <recommendedName>
        <fullName evidence="6">Autophagy-related protein 27</fullName>
    </recommendedName>
</protein>
<keyword evidence="2" id="KW-0472">Membrane</keyword>
<organism evidence="4 5">
    <name type="scientific">Mycena metata</name>
    <dbReference type="NCBI Taxonomy" id="1033252"/>
    <lineage>
        <taxon>Eukaryota</taxon>
        <taxon>Fungi</taxon>
        <taxon>Dikarya</taxon>
        <taxon>Basidiomycota</taxon>
        <taxon>Agaricomycotina</taxon>
        <taxon>Agaricomycetes</taxon>
        <taxon>Agaricomycetidae</taxon>
        <taxon>Agaricales</taxon>
        <taxon>Marasmiineae</taxon>
        <taxon>Mycenaceae</taxon>
        <taxon>Mycena</taxon>
    </lineage>
</organism>
<feature type="region of interest" description="Disordered" evidence="1">
    <location>
        <begin position="302"/>
        <end position="340"/>
    </location>
</feature>
<evidence type="ECO:0000313" key="4">
    <source>
        <dbReference type="EMBL" id="KAJ7723671.1"/>
    </source>
</evidence>
<dbReference type="SUPFAM" id="SSF50911">
    <property type="entry name" value="Mannose 6-phosphate receptor domain"/>
    <property type="match status" value="1"/>
</dbReference>
<feature type="transmembrane region" description="Helical" evidence="2">
    <location>
        <begin position="216"/>
        <end position="237"/>
    </location>
</feature>
<evidence type="ECO:0008006" key="6">
    <source>
        <dbReference type="Google" id="ProtNLM"/>
    </source>
</evidence>
<dbReference type="AlphaFoldDB" id="A0AAD7HM21"/>
<accession>A0AAD7HM21</accession>
<proteinExistence type="predicted"/>
<feature type="region of interest" description="Disordered" evidence="1">
    <location>
        <begin position="184"/>
        <end position="210"/>
    </location>
</feature>
<keyword evidence="2" id="KW-0812">Transmembrane</keyword>
<feature type="chain" id="PRO_5042153352" description="Autophagy-related protein 27" evidence="3">
    <location>
        <begin position="17"/>
        <end position="340"/>
    </location>
</feature>
<evidence type="ECO:0000313" key="5">
    <source>
        <dbReference type="Proteomes" id="UP001215598"/>
    </source>
</evidence>
<dbReference type="Proteomes" id="UP001215598">
    <property type="component" value="Unassembled WGS sequence"/>
</dbReference>
<feature type="compositionally biased region" description="Acidic residues" evidence="1">
    <location>
        <begin position="303"/>
        <end position="312"/>
    </location>
</feature>
<keyword evidence="3" id="KW-0732">Signal</keyword>
<feature type="compositionally biased region" description="Acidic residues" evidence="1">
    <location>
        <begin position="188"/>
        <end position="206"/>
    </location>
</feature>
<name>A0AAD7HM21_9AGAR</name>
<evidence type="ECO:0000256" key="2">
    <source>
        <dbReference type="SAM" id="Phobius"/>
    </source>
</evidence>
<reference evidence="4" key="1">
    <citation type="submission" date="2023-03" db="EMBL/GenBank/DDBJ databases">
        <title>Massive genome expansion in bonnet fungi (Mycena s.s.) driven by repeated elements and novel gene families across ecological guilds.</title>
        <authorList>
            <consortium name="Lawrence Berkeley National Laboratory"/>
            <person name="Harder C.B."/>
            <person name="Miyauchi S."/>
            <person name="Viragh M."/>
            <person name="Kuo A."/>
            <person name="Thoen E."/>
            <person name="Andreopoulos B."/>
            <person name="Lu D."/>
            <person name="Skrede I."/>
            <person name="Drula E."/>
            <person name="Henrissat B."/>
            <person name="Morin E."/>
            <person name="Kohler A."/>
            <person name="Barry K."/>
            <person name="LaButti K."/>
            <person name="Morin E."/>
            <person name="Salamov A."/>
            <person name="Lipzen A."/>
            <person name="Mereny Z."/>
            <person name="Hegedus B."/>
            <person name="Baldrian P."/>
            <person name="Stursova M."/>
            <person name="Weitz H."/>
            <person name="Taylor A."/>
            <person name="Grigoriev I.V."/>
            <person name="Nagy L.G."/>
            <person name="Martin F."/>
            <person name="Kauserud H."/>
        </authorList>
    </citation>
    <scope>NUCLEOTIDE SEQUENCE</scope>
    <source>
        <strain evidence="4">CBHHK182m</strain>
    </source>
</reference>
<feature type="signal peptide" evidence="3">
    <location>
        <begin position="1"/>
        <end position="16"/>
    </location>
</feature>
<dbReference type="InterPro" id="IPR009011">
    <property type="entry name" value="Man6P_isomerase_rcpt-bd_dom_sf"/>
</dbReference>
<gene>
    <name evidence="4" type="ORF">B0H16DRAFT_1598203</name>
</gene>
<evidence type="ECO:0000256" key="1">
    <source>
        <dbReference type="SAM" id="MobiDB-lite"/>
    </source>
</evidence>
<comment type="caution">
    <text evidence="4">The sequence shown here is derived from an EMBL/GenBank/DDBJ whole genome shotgun (WGS) entry which is preliminary data.</text>
</comment>
<keyword evidence="2" id="KW-1133">Transmembrane helix</keyword>
<dbReference type="EMBL" id="JARKIB010000209">
    <property type="protein sequence ID" value="KAJ7723671.1"/>
    <property type="molecule type" value="Genomic_DNA"/>
</dbReference>
<keyword evidence="5" id="KW-1185">Reference proteome</keyword>